<evidence type="ECO:0000313" key="1">
    <source>
        <dbReference type="EMBL" id="KZV79383.1"/>
    </source>
</evidence>
<proteinExistence type="predicted"/>
<dbReference type="InterPro" id="IPR036047">
    <property type="entry name" value="F-box-like_dom_sf"/>
</dbReference>
<organism evidence="1 2">
    <name type="scientific">Exidia glandulosa HHB12029</name>
    <dbReference type="NCBI Taxonomy" id="1314781"/>
    <lineage>
        <taxon>Eukaryota</taxon>
        <taxon>Fungi</taxon>
        <taxon>Dikarya</taxon>
        <taxon>Basidiomycota</taxon>
        <taxon>Agaricomycotina</taxon>
        <taxon>Agaricomycetes</taxon>
        <taxon>Auriculariales</taxon>
        <taxon>Exidiaceae</taxon>
        <taxon>Exidia</taxon>
    </lineage>
</organism>
<accession>A0A165AT95</accession>
<sequence>MSTDLSAQLADDIITLILDLLGQPGVLAAAGVSRRWRRVATAHKDFYRSVTLDRTSTGPYDMRWEPRGIEEYMPALCDEASDAPKLRVCIILEQPNGGGVSLSFTPFGIQPAQGPLSMCDEMWKELIIPALELGMSRIVELDVVIAARYLPALRDALKEPLPCLRELSIHIDEPGEGEPKWTTYPTLDLGTLSAPLLTTISLGNIQLARSAPMPHIRNVTLHYSVRNPRSIAVGHLWPNARSLDFSPPANALDKGGKLSFNLTGMSLQHLCLTYQGEQQWIPRVDKALSLRTIPSIEFVAKDDGAEVGLLFDGLGQAVSLRIYRDVSDDEVKKAFELTDRNGFVRAFSIGFWLPSSKLDAAQRQVGTLANALVDIRIAHAFLDALFALGTTSFPVLTSIRIDLEHKRDTEPFWPLAVKPNRDSTSLPTSAPSFDIACPNLTRFVLHDSYQVAGVPVDQLLQFAACIRSDAETRSTGLVLTGVTVPGTHQDLLSRFSSVVHEEPLVTLTKEGK</sequence>
<dbReference type="SUPFAM" id="SSF81383">
    <property type="entry name" value="F-box domain"/>
    <property type="match status" value="1"/>
</dbReference>
<dbReference type="CDD" id="cd09917">
    <property type="entry name" value="F-box_SF"/>
    <property type="match status" value="1"/>
</dbReference>
<dbReference type="AlphaFoldDB" id="A0A165AT95"/>
<name>A0A165AT95_EXIGL</name>
<evidence type="ECO:0000313" key="2">
    <source>
        <dbReference type="Proteomes" id="UP000077266"/>
    </source>
</evidence>
<gene>
    <name evidence="1" type="ORF">EXIGLDRAFT_846596</name>
</gene>
<dbReference type="InParanoid" id="A0A165AT95"/>
<protein>
    <recommendedName>
        <fullName evidence="3">F-box domain-containing protein</fullName>
    </recommendedName>
</protein>
<evidence type="ECO:0008006" key="3">
    <source>
        <dbReference type="Google" id="ProtNLM"/>
    </source>
</evidence>
<keyword evidence="2" id="KW-1185">Reference proteome</keyword>
<dbReference type="EMBL" id="KV426629">
    <property type="protein sequence ID" value="KZV79383.1"/>
    <property type="molecule type" value="Genomic_DNA"/>
</dbReference>
<dbReference type="Proteomes" id="UP000077266">
    <property type="component" value="Unassembled WGS sequence"/>
</dbReference>
<reference evidence="1 2" key="1">
    <citation type="journal article" date="2016" name="Mol. Biol. Evol.">
        <title>Comparative Genomics of Early-Diverging Mushroom-Forming Fungi Provides Insights into the Origins of Lignocellulose Decay Capabilities.</title>
        <authorList>
            <person name="Nagy L.G."/>
            <person name="Riley R."/>
            <person name="Tritt A."/>
            <person name="Adam C."/>
            <person name="Daum C."/>
            <person name="Floudas D."/>
            <person name="Sun H."/>
            <person name="Yadav J.S."/>
            <person name="Pangilinan J."/>
            <person name="Larsson K.H."/>
            <person name="Matsuura K."/>
            <person name="Barry K."/>
            <person name="Labutti K."/>
            <person name="Kuo R."/>
            <person name="Ohm R.A."/>
            <person name="Bhattacharya S.S."/>
            <person name="Shirouzu T."/>
            <person name="Yoshinaga Y."/>
            <person name="Martin F.M."/>
            <person name="Grigoriev I.V."/>
            <person name="Hibbett D.S."/>
        </authorList>
    </citation>
    <scope>NUCLEOTIDE SEQUENCE [LARGE SCALE GENOMIC DNA]</scope>
    <source>
        <strain evidence="1 2">HHB12029</strain>
    </source>
</reference>